<name>T1EK42_HELRO</name>
<reference evidence="5" key="3">
    <citation type="submission" date="2015-06" db="UniProtKB">
        <authorList>
            <consortium name="EnsemblMetazoa"/>
        </authorList>
    </citation>
    <scope>IDENTIFICATION</scope>
</reference>
<dbReference type="PANTHER" id="PTHR12669">
    <property type="entry name" value="EUKARYOTIC TRANSLATION INITIATION FACTOR 4E-BINDING PROTEIN"/>
    <property type="match status" value="1"/>
</dbReference>
<dbReference type="InParanoid" id="T1EK42"/>
<dbReference type="STRING" id="6412.T1EK42"/>
<dbReference type="Pfam" id="PF05456">
    <property type="entry name" value="eIF_4EBP"/>
    <property type="match status" value="1"/>
</dbReference>
<dbReference type="KEGG" id="hro:HELRODRAFT_148055"/>
<dbReference type="OMA" id="PRDCCTT"/>
<evidence type="ECO:0000313" key="5">
    <source>
        <dbReference type="EnsemblMetazoa" id="HelroP148055"/>
    </source>
</evidence>
<protein>
    <recommendedName>
        <fullName evidence="7">Eukaryotic translation initiation factor 4E binding protein 1</fullName>
    </recommendedName>
</protein>
<keyword evidence="6" id="KW-1185">Reference proteome</keyword>
<dbReference type="AlphaFoldDB" id="T1EK42"/>
<evidence type="ECO:0000256" key="2">
    <source>
        <dbReference type="ARBA" id="ARBA00022845"/>
    </source>
</evidence>
<dbReference type="FunCoup" id="T1EK42">
    <property type="interactions" value="48"/>
</dbReference>
<reference evidence="6" key="1">
    <citation type="submission" date="2012-12" db="EMBL/GenBank/DDBJ databases">
        <authorList>
            <person name="Hellsten U."/>
            <person name="Grimwood J."/>
            <person name="Chapman J.A."/>
            <person name="Shapiro H."/>
            <person name="Aerts A."/>
            <person name="Otillar R.P."/>
            <person name="Terry A.Y."/>
            <person name="Boore J.L."/>
            <person name="Simakov O."/>
            <person name="Marletaz F."/>
            <person name="Cho S.-J."/>
            <person name="Edsinger-Gonzales E."/>
            <person name="Havlak P."/>
            <person name="Kuo D.-H."/>
            <person name="Larsson T."/>
            <person name="Lv J."/>
            <person name="Arendt D."/>
            <person name="Savage R."/>
            <person name="Osoegawa K."/>
            <person name="de Jong P."/>
            <person name="Lindberg D.R."/>
            <person name="Seaver E.C."/>
            <person name="Weisblat D.A."/>
            <person name="Putnam N.H."/>
            <person name="Grigoriev I.V."/>
            <person name="Rokhsar D.S."/>
        </authorList>
    </citation>
    <scope>NUCLEOTIDE SEQUENCE</scope>
</reference>
<reference evidence="4 6" key="2">
    <citation type="journal article" date="2013" name="Nature">
        <title>Insights into bilaterian evolution from three spiralian genomes.</title>
        <authorList>
            <person name="Simakov O."/>
            <person name="Marletaz F."/>
            <person name="Cho S.J."/>
            <person name="Edsinger-Gonzales E."/>
            <person name="Havlak P."/>
            <person name="Hellsten U."/>
            <person name="Kuo D.H."/>
            <person name="Larsson T."/>
            <person name="Lv J."/>
            <person name="Arendt D."/>
            <person name="Savage R."/>
            <person name="Osoegawa K."/>
            <person name="de Jong P."/>
            <person name="Grimwood J."/>
            <person name="Chapman J.A."/>
            <person name="Shapiro H."/>
            <person name="Aerts A."/>
            <person name="Otillar R.P."/>
            <person name="Terry A.Y."/>
            <person name="Boore J.L."/>
            <person name="Grigoriev I.V."/>
            <person name="Lindberg D.R."/>
            <person name="Seaver E.C."/>
            <person name="Weisblat D.A."/>
            <person name="Putnam N.H."/>
            <person name="Rokhsar D.S."/>
        </authorList>
    </citation>
    <scope>NUCLEOTIDE SEQUENCE</scope>
</reference>
<keyword evidence="2" id="KW-0810">Translation regulation</keyword>
<evidence type="ECO:0000313" key="6">
    <source>
        <dbReference type="Proteomes" id="UP000015101"/>
    </source>
</evidence>
<dbReference type="EnsemblMetazoa" id="HelroT148055">
    <property type="protein sequence ID" value="HelroP148055"/>
    <property type="gene ID" value="HelroG148055"/>
</dbReference>
<dbReference type="eggNOG" id="ENOG502S44S">
    <property type="taxonomic scope" value="Eukaryota"/>
</dbReference>
<gene>
    <name evidence="5" type="primary">20196942</name>
    <name evidence="4" type="ORF">HELRODRAFT_148055</name>
</gene>
<dbReference type="GeneID" id="20196942"/>
<dbReference type="EMBL" id="AMQM01006625">
    <property type="status" value="NOT_ANNOTATED_CDS"/>
    <property type="molecule type" value="Genomic_DNA"/>
</dbReference>
<sequence length="73" mass="7940">TADKKILIKKVQITDHAQLPSNYSATPGGTIFSTTPGGTRIVYERDFLLQCRNSTLSMTPPTNLPIIPGVTRP</sequence>
<dbReference type="HOGENOM" id="CLU_111706_3_0_1"/>
<dbReference type="EMBL" id="KB097496">
    <property type="protein sequence ID" value="ESN95989.1"/>
    <property type="molecule type" value="Genomic_DNA"/>
</dbReference>
<keyword evidence="3" id="KW-0652">Protein synthesis inhibitor</keyword>
<organism evidence="5 6">
    <name type="scientific">Helobdella robusta</name>
    <name type="common">Californian leech</name>
    <dbReference type="NCBI Taxonomy" id="6412"/>
    <lineage>
        <taxon>Eukaryota</taxon>
        <taxon>Metazoa</taxon>
        <taxon>Spiralia</taxon>
        <taxon>Lophotrochozoa</taxon>
        <taxon>Annelida</taxon>
        <taxon>Clitellata</taxon>
        <taxon>Hirudinea</taxon>
        <taxon>Rhynchobdellida</taxon>
        <taxon>Glossiphoniidae</taxon>
        <taxon>Helobdella</taxon>
    </lineage>
</organism>
<dbReference type="GO" id="GO:0045947">
    <property type="term" value="P:negative regulation of translational initiation"/>
    <property type="evidence" value="ECO:0007669"/>
    <property type="project" value="InterPro"/>
</dbReference>
<accession>T1EK42</accession>
<dbReference type="InterPro" id="IPR008606">
    <property type="entry name" value="EIF4EBP"/>
</dbReference>
<evidence type="ECO:0000313" key="4">
    <source>
        <dbReference type="EMBL" id="ESN95989.1"/>
    </source>
</evidence>
<evidence type="ECO:0008006" key="7">
    <source>
        <dbReference type="Google" id="ProtNLM"/>
    </source>
</evidence>
<proteinExistence type="inferred from homology"/>
<dbReference type="CTD" id="20196942"/>
<evidence type="ECO:0000256" key="1">
    <source>
        <dbReference type="ARBA" id="ARBA00005480"/>
    </source>
</evidence>
<dbReference type="OrthoDB" id="19729at2759"/>
<dbReference type="Proteomes" id="UP000015101">
    <property type="component" value="Unassembled WGS sequence"/>
</dbReference>
<dbReference type="GO" id="GO:0008190">
    <property type="term" value="F:eukaryotic initiation factor 4E binding"/>
    <property type="evidence" value="ECO:0007669"/>
    <property type="project" value="InterPro"/>
</dbReference>
<dbReference type="RefSeq" id="XP_009026018.1">
    <property type="nucleotide sequence ID" value="XM_009027770.1"/>
</dbReference>
<comment type="similarity">
    <text evidence="1">Belongs to the eIF4E-binding protein family.</text>
</comment>
<evidence type="ECO:0000256" key="3">
    <source>
        <dbReference type="ARBA" id="ARBA00023193"/>
    </source>
</evidence>
<dbReference type="PANTHER" id="PTHR12669:SF12">
    <property type="entry name" value="EUKARYOTIC TRANSLATION INITIATION FACTOR 4E-BINDING PROTEIN"/>
    <property type="match status" value="1"/>
</dbReference>